<dbReference type="Gene3D" id="3.40.5.90">
    <property type="entry name" value="CDGSH iron-sulfur domain, mitoNEET-type"/>
    <property type="match status" value="1"/>
</dbReference>
<dbReference type="CTD" id="284106"/>
<gene>
    <name evidence="8" type="primary">CISD3</name>
</gene>
<dbReference type="RefSeq" id="XP_033773492.1">
    <property type="nucleotide sequence ID" value="XM_033917601.1"/>
</dbReference>
<dbReference type="InterPro" id="IPR052950">
    <property type="entry name" value="CISD"/>
</dbReference>
<protein>
    <submittedName>
        <fullName evidence="8">CDGSH iron-sulfur domain-containing protein 3, mitochondrial isoform X1</fullName>
    </submittedName>
</protein>
<sequence>MRLSLALGALVKASSSRGCVVRKASSVSQAPAQPVIAAKHPFQVDLSANKLYPWCACGYSKKQVYPSVLTSILQKMSITVFQLILLHGLCCPLHFFLLQPFCDGSHKKAAPGLSPLRFTVAEPKTVWLCGCKQSKNPPYCDGTHKEEFVQKAELHTCRESTT</sequence>
<feature type="domain" description="Iron-binding zinc finger CDGSH type" evidence="6">
    <location>
        <begin position="113"/>
        <end position="150"/>
    </location>
</feature>
<evidence type="ECO:0000313" key="7">
    <source>
        <dbReference type="Proteomes" id="UP000515159"/>
    </source>
</evidence>
<evidence type="ECO:0000256" key="1">
    <source>
        <dbReference type="ARBA" id="ARBA00022714"/>
    </source>
</evidence>
<organism evidence="7 8">
    <name type="scientific">Geotrypetes seraphini</name>
    <name type="common">Gaboon caecilian</name>
    <name type="synonym">Caecilia seraphini</name>
    <dbReference type="NCBI Taxonomy" id="260995"/>
    <lineage>
        <taxon>Eukaryota</taxon>
        <taxon>Metazoa</taxon>
        <taxon>Chordata</taxon>
        <taxon>Craniata</taxon>
        <taxon>Vertebrata</taxon>
        <taxon>Euteleostomi</taxon>
        <taxon>Amphibia</taxon>
        <taxon>Gymnophiona</taxon>
        <taxon>Geotrypetes</taxon>
    </lineage>
</organism>
<accession>A0A6P8NCK4</accession>
<dbReference type="GO" id="GO:0046872">
    <property type="term" value="F:metal ion binding"/>
    <property type="evidence" value="ECO:0007669"/>
    <property type="project" value="UniProtKB-KW"/>
</dbReference>
<keyword evidence="3" id="KW-0408">Iron</keyword>
<proteinExistence type="predicted"/>
<dbReference type="FunCoup" id="A0A6P8NCK4">
    <property type="interactions" value="399"/>
</dbReference>
<evidence type="ECO:0000256" key="5">
    <source>
        <dbReference type="ARBA" id="ARBA00034078"/>
    </source>
</evidence>
<dbReference type="OrthoDB" id="15717at2759"/>
<keyword evidence="2" id="KW-0479">Metal-binding</keyword>
<reference evidence="8" key="1">
    <citation type="submission" date="2025-08" db="UniProtKB">
        <authorList>
            <consortium name="RefSeq"/>
        </authorList>
    </citation>
    <scope>IDENTIFICATION</scope>
</reference>
<dbReference type="Pfam" id="PF09360">
    <property type="entry name" value="zf-CDGSH"/>
    <property type="match status" value="1"/>
</dbReference>
<name>A0A6P8NCK4_GEOSA</name>
<dbReference type="InterPro" id="IPR042216">
    <property type="entry name" value="MitoNEET_CISD"/>
</dbReference>
<keyword evidence="7" id="KW-1185">Reference proteome</keyword>
<comment type="cofactor">
    <cofactor evidence="5">
        <name>[2Fe-2S] cluster</name>
        <dbReference type="ChEBI" id="CHEBI:190135"/>
    </cofactor>
</comment>
<dbReference type="AlphaFoldDB" id="A0A6P8NCK4"/>
<dbReference type="PANTHER" id="PTHR46491:SF3">
    <property type="entry name" value="CDGSH IRON-SULFUR DOMAIN-CONTAINING PROTEIN 3, MITOCHONDRIAL"/>
    <property type="match status" value="1"/>
</dbReference>
<dbReference type="SMART" id="SM00704">
    <property type="entry name" value="ZnF_CDGSH"/>
    <property type="match status" value="1"/>
</dbReference>
<keyword evidence="1" id="KW-0001">2Fe-2S</keyword>
<dbReference type="KEGG" id="gsh:117347147"/>
<dbReference type="Proteomes" id="UP000515159">
    <property type="component" value="Chromosome 13"/>
</dbReference>
<evidence type="ECO:0000259" key="6">
    <source>
        <dbReference type="SMART" id="SM00704"/>
    </source>
</evidence>
<evidence type="ECO:0000256" key="2">
    <source>
        <dbReference type="ARBA" id="ARBA00022723"/>
    </source>
</evidence>
<dbReference type="PANTHER" id="PTHR46491">
    <property type="entry name" value="CDGSH IRON SULFUR DOMAIN PROTEIN HOMOLOG"/>
    <property type="match status" value="1"/>
</dbReference>
<keyword evidence="4" id="KW-0411">Iron-sulfur</keyword>
<dbReference type="GO" id="GO:0051537">
    <property type="term" value="F:2 iron, 2 sulfur cluster binding"/>
    <property type="evidence" value="ECO:0007669"/>
    <property type="project" value="UniProtKB-KW"/>
</dbReference>
<dbReference type="GO" id="GO:0005739">
    <property type="term" value="C:mitochondrion"/>
    <property type="evidence" value="ECO:0007669"/>
    <property type="project" value="TreeGrafter"/>
</dbReference>
<evidence type="ECO:0000256" key="4">
    <source>
        <dbReference type="ARBA" id="ARBA00023014"/>
    </source>
</evidence>
<dbReference type="GeneID" id="117347147"/>
<evidence type="ECO:0000256" key="3">
    <source>
        <dbReference type="ARBA" id="ARBA00023004"/>
    </source>
</evidence>
<dbReference type="InParanoid" id="A0A6P8NCK4"/>
<evidence type="ECO:0000313" key="8">
    <source>
        <dbReference type="RefSeq" id="XP_033773492.1"/>
    </source>
</evidence>
<dbReference type="InterPro" id="IPR018967">
    <property type="entry name" value="FeS-contain_CDGSH-typ"/>
</dbReference>